<keyword evidence="3" id="KW-1185">Reference proteome</keyword>
<name>A0A9Q3BE13_9BASI</name>
<comment type="caution">
    <text evidence="2">The sequence shown here is derived from an EMBL/GenBank/DDBJ whole genome shotgun (WGS) entry which is preliminary data.</text>
</comment>
<evidence type="ECO:0000256" key="1">
    <source>
        <dbReference type="SAM" id="MobiDB-lite"/>
    </source>
</evidence>
<feature type="compositionally biased region" description="Basic residues" evidence="1">
    <location>
        <begin position="20"/>
        <end position="33"/>
    </location>
</feature>
<sequence length="122" mass="13646">MRGRRKGSLLSLVPIPQRSSSKKPHHKKNKKINQFKYSKDNPHAALLNNDNKLIGSKKERSIKEGLCTYCGGKHPVDKFFKRPQNQPGSSRGFASKQGKARVGIMMCPMALTCSIQEHNCAL</sequence>
<dbReference type="AlphaFoldDB" id="A0A9Q3BE13"/>
<protein>
    <submittedName>
        <fullName evidence="2">Uncharacterized protein</fullName>
    </submittedName>
</protein>
<feature type="region of interest" description="Disordered" evidence="1">
    <location>
        <begin position="1"/>
        <end position="34"/>
    </location>
</feature>
<dbReference type="OrthoDB" id="3598195at2759"/>
<accession>A0A9Q3BE13</accession>
<gene>
    <name evidence="2" type="ORF">O181_003218</name>
</gene>
<proteinExistence type="predicted"/>
<evidence type="ECO:0000313" key="3">
    <source>
        <dbReference type="Proteomes" id="UP000765509"/>
    </source>
</evidence>
<organism evidence="2 3">
    <name type="scientific">Austropuccinia psidii MF-1</name>
    <dbReference type="NCBI Taxonomy" id="1389203"/>
    <lineage>
        <taxon>Eukaryota</taxon>
        <taxon>Fungi</taxon>
        <taxon>Dikarya</taxon>
        <taxon>Basidiomycota</taxon>
        <taxon>Pucciniomycotina</taxon>
        <taxon>Pucciniomycetes</taxon>
        <taxon>Pucciniales</taxon>
        <taxon>Sphaerophragmiaceae</taxon>
        <taxon>Austropuccinia</taxon>
    </lineage>
</organism>
<dbReference type="Proteomes" id="UP000765509">
    <property type="component" value="Unassembled WGS sequence"/>
</dbReference>
<dbReference type="EMBL" id="AVOT02000567">
    <property type="protein sequence ID" value="MBW0463503.1"/>
    <property type="molecule type" value="Genomic_DNA"/>
</dbReference>
<evidence type="ECO:0000313" key="2">
    <source>
        <dbReference type="EMBL" id="MBW0463503.1"/>
    </source>
</evidence>
<reference evidence="2" key="1">
    <citation type="submission" date="2021-03" db="EMBL/GenBank/DDBJ databases">
        <title>Draft genome sequence of rust myrtle Austropuccinia psidii MF-1, a brazilian biotype.</title>
        <authorList>
            <person name="Quecine M.C."/>
            <person name="Pachon D.M.R."/>
            <person name="Bonatelli M.L."/>
            <person name="Correr F.H."/>
            <person name="Franceschini L.M."/>
            <person name="Leite T.F."/>
            <person name="Margarido G.R.A."/>
            <person name="Almeida C.A."/>
            <person name="Ferrarezi J.A."/>
            <person name="Labate C.A."/>
        </authorList>
    </citation>
    <scope>NUCLEOTIDE SEQUENCE</scope>
    <source>
        <strain evidence="2">MF-1</strain>
    </source>
</reference>